<dbReference type="InterPro" id="IPR001584">
    <property type="entry name" value="Integrase_cat-core"/>
</dbReference>
<feature type="domain" description="Integrase catalytic" evidence="2">
    <location>
        <begin position="130"/>
        <end position="313"/>
    </location>
</feature>
<evidence type="ECO:0000313" key="4">
    <source>
        <dbReference type="Proteomes" id="UP000603227"/>
    </source>
</evidence>
<evidence type="ECO:0000313" key="3">
    <source>
        <dbReference type="EMBL" id="GHE40754.1"/>
    </source>
</evidence>
<sequence>MPHRNAPLTETGRLRLARCVVDDNWPLRRAAERFQVSVSTAKRWADRYRQHGEAGMADRSSRPHASPRQTPTRTERRIIKVRVLRRWGPARIAGLLRLVPSTVHRVLTRYGLARLTHLDRATGRVIRRYERARPGELVHVDIKKLGNIPDGGGHKVLGRQAGRKKRSGAGYSYLHTAVDDHSRLAYSEIHADEKKETAAGFWNRAQAYFASCGITVERVLTDNGSCYTSRLWRDTLTAAGITHKRTRPYRPQTNGKVERLNRTLLDEWAYARPYRTETERREAFPRWLHTYNHHRGHTALAGKPPASRVPNLTGQYT</sequence>
<dbReference type="PANTHER" id="PTHR35004">
    <property type="entry name" value="TRANSPOSASE RV3428C-RELATED"/>
    <property type="match status" value="1"/>
</dbReference>
<dbReference type="InterPro" id="IPR036397">
    <property type="entry name" value="RNaseH_sf"/>
</dbReference>
<proteinExistence type="predicted"/>
<evidence type="ECO:0000259" key="2">
    <source>
        <dbReference type="PROSITE" id="PS50994"/>
    </source>
</evidence>
<dbReference type="Pfam" id="PF13011">
    <property type="entry name" value="LZ_Tnp_IS481"/>
    <property type="match status" value="1"/>
</dbReference>
<dbReference type="EMBL" id="BNAT01000024">
    <property type="protein sequence ID" value="GHE40754.1"/>
    <property type="molecule type" value="Genomic_DNA"/>
</dbReference>
<dbReference type="Gene3D" id="3.30.420.10">
    <property type="entry name" value="Ribonuclease H-like superfamily/Ribonuclease H"/>
    <property type="match status" value="1"/>
</dbReference>
<gene>
    <name evidence="3" type="ORF">GCM10017771_60040</name>
</gene>
<dbReference type="RefSeq" id="WP_189785572.1">
    <property type="nucleotide sequence ID" value="NZ_BNAT01000024.1"/>
</dbReference>
<dbReference type="Gene3D" id="1.10.10.10">
    <property type="entry name" value="Winged helix-like DNA-binding domain superfamily/Winged helix DNA-binding domain"/>
    <property type="match status" value="1"/>
</dbReference>
<dbReference type="InterPro" id="IPR012337">
    <property type="entry name" value="RNaseH-like_sf"/>
</dbReference>
<name>A0A918Z905_9ACTN</name>
<dbReference type="InterPro" id="IPR009057">
    <property type="entry name" value="Homeodomain-like_sf"/>
</dbReference>
<dbReference type="GO" id="GO:0015074">
    <property type="term" value="P:DNA integration"/>
    <property type="evidence" value="ECO:0007669"/>
    <property type="project" value="InterPro"/>
</dbReference>
<organism evidence="3 4">
    <name type="scientific">Streptomyces capitiformicae</name>
    <dbReference type="NCBI Taxonomy" id="2014920"/>
    <lineage>
        <taxon>Bacteria</taxon>
        <taxon>Bacillati</taxon>
        <taxon>Actinomycetota</taxon>
        <taxon>Actinomycetes</taxon>
        <taxon>Kitasatosporales</taxon>
        <taxon>Streptomycetaceae</taxon>
        <taxon>Streptomyces</taxon>
    </lineage>
</organism>
<reference evidence="3" key="1">
    <citation type="journal article" date="2014" name="Int. J. Syst. Evol. Microbiol.">
        <title>Complete genome sequence of Corynebacterium casei LMG S-19264T (=DSM 44701T), isolated from a smear-ripened cheese.</title>
        <authorList>
            <consortium name="US DOE Joint Genome Institute (JGI-PGF)"/>
            <person name="Walter F."/>
            <person name="Albersmeier A."/>
            <person name="Kalinowski J."/>
            <person name="Ruckert C."/>
        </authorList>
    </citation>
    <scope>NUCLEOTIDE SEQUENCE</scope>
    <source>
        <strain evidence="3">CGMCC 4.7403</strain>
    </source>
</reference>
<dbReference type="PROSITE" id="PS50994">
    <property type="entry name" value="INTEGRASE"/>
    <property type="match status" value="1"/>
</dbReference>
<dbReference type="InterPro" id="IPR047656">
    <property type="entry name" value="IS481-like_transpos"/>
</dbReference>
<feature type="region of interest" description="Disordered" evidence="1">
    <location>
        <begin position="296"/>
        <end position="317"/>
    </location>
</feature>
<dbReference type="NCBIfam" id="NF033577">
    <property type="entry name" value="transpos_IS481"/>
    <property type="match status" value="1"/>
</dbReference>
<accession>A0A918Z905</accession>
<dbReference type="Proteomes" id="UP000603227">
    <property type="component" value="Unassembled WGS sequence"/>
</dbReference>
<dbReference type="InterPro" id="IPR024967">
    <property type="entry name" value="DNA-bd_IS481-type"/>
</dbReference>
<dbReference type="InterPro" id="IPR036388">
    <property type="entry name" value="WH-like_DNA-bd_sf"/>
</dbReference>
<dbReference type="SUPFAM" id="SSF46689">
    <property type="entry name" value="Homeodomain-like"/>
    <property type="match status" value="1"/>
</dbReference>
<feature type="region of interest" description="Disordered" evidence="1">
    <location>
        <begin position="52"/>
        <end position="75"/>
    </location>
</feature>
<reference evidence="3" key="2">
    <citation type="submission" date="2020-09" db="EMBL/GenBank/DDBJ databases">
        <authorList>
            <person name="Sun Q."/>
            <person name="Zhou Y."/>
        </authorList>
    </citation>
    <scope>NUCLEOTIDE SEQUENCE</scope>
    <source>
        <strain evidence="3">CGMCC 4.7403</strain>
    </source>
</reference>
<dbReference type="SUPFAM" id="SSF53098">
    <property type="entry name" value="Ribonuclease H-like"/>
    <property type="match status" value="1"/>
</dbReference>
<dbReference type="AlphaFoldDB" id="A0A918Z905"/>
<evidence type="ECO:0000256" key="1">
    <source>
        <dbReference type="SAM" id="MobiDB-lite"/>
    </source>
</evidence>
<comment type="caution">
    <text evidence="3">The sequence shown here is derived from an EMBL/GenBank/DDBJ whole genome shotgun (WGS) entry which is preliminary data.</text>
</comment>
<protein>
    <submittedName>
        <fullName evidence="3">IS481 family transposase</fullName>
    </submittedName>
</protein>
<dbReference type="Pfam" id="PF00665">
    <property type="entry name" value="rve"/>
    <property type="match status" value="1"/>
</dbReference>
<keyword evidence="4" id="KW-1185">Reference proteome</keyword>
<dbReference type="PANTHER" id="PTHR35004:SF6">
    <property type="entry name" value="TRANSPOSASE"/>
    <property type="match status" value="1"/>
</dbReference>
<dbReference type="GO" id="GO:0003676">
    <property type="term" value="F:nucleic acid binding"/>
    <property type="evidence" value="ECO:0007669"/>
    <property type="project" value="InterPro"/>
</dbReference>